<dbReference type="AlphaFoldDB" id="A0ABD3FYM0"/>
<sequence length="113" mass="12344">MIRNCPGRYIIKHKKQNPFLIDGVPVTSIDTGDFVRKVIAVTEGEISTVVVHDLESPQCIDRVKGVVFGAEGCGGGVITYCKQEEDGNAIYVHTLNTASELLCGLRVDHVLKF</sequence>
<keyword evidence="2" id="KW-1185">Reference proteome</keyword>
<evidence type="ECO:0000313" key="1">
    <source>
        <dbReference type="EMBL" id="KAL3672015.1"/>
    </source>
</evidence>
<organism evidence="1 2">
    <name type="scientific">Phytophthora oleae</name>
    <dbReference type="NCBI Taxonomy" id="2107226"/>
    <lineage>
        <taxon>Eukaryota</taxon>
        <taxon>Sar</taxon>
        <taxon>Stramenopiles</taxon>
        <taxon>Oomycota</taxon>
        <taxon>Peronosporomycetes</taxon>
        <taxon>Peronosporales</taxon>
        <taxon>Peronosporaceae</taxon>
        <taxon>Phytophthora</taxon>
    </lineage>
</organism>
<dbReference type="Proteomes" id="UP001632037">
    <property type="component" value="Unassembled WGS sequence"/>
</dbReference>
<name>A0ABD3FYM0_9STRA</name>
<protein>
    <recommendedName>
        <fullName evidence="3">Pectate lyase</fullName>
    </recommendedName>
</protein>
<gene>
    <name evidence="1" type="ORF">V7S43_002680</name>
</gene>
<reference evidence="1 2" key="1">
    <citation type="submission" date="2024-09" db="EMBL/GenBank/DDBJ databases">
        <title>Genome sequencing and assembly of Phytophthora oleae, isolate VK10A, causative agent of rot of olive drupes.</title>
        <authorList>
            <person name="Conti Taguali S."/>
            <person name="Riolo M."/>
            <person name="La Spada F."/>
            <person name="Cacciola S.O."/>
            <person name="Dionisio G."/>
        </authorList>
    </citation>
    <scope>NUCLEOTIDE SEQUENCE [LARGE SCALE GENOMIC DNA]</scope>
    <source>
        <strain evidence="1 2">VK10A</strain>
    </source>
</reference>
<dbReference type="EMBL" id="JBIMZQ010000004">
    <property type="protein sequence ID" value="KAL3672015.1"/>
    <property type="molecule type" value="Genomic_DNA"/>
</dbReference>
<evidence type="ECO:0000313" key="2">
    <source>
        <dbReference type="Proteomes" id="UP001632037"/>
    </source>
</evidence>
<proteinExistence type="predicted"/>
<evidence type="ECO:0008006" key="3">
    <source>
        <dbReference type="Google" id="ProtNLM"/>
    </source>
</evidence>
<comment type="caution">
    <text evidence="1">The sequence shown here is derived from an EMBL/GenBank/DDBJ whole genome shotgun (WGS) entry which is preliminary data.</text>
</comment>
<accession>A0ABD3FYM0</accession>